<comment type="catalytic activity">
    <reaction evidence="1">
        <text>ATP + protein L-histidine = ADP + protein N-phospho-L-histidine.</text>
        <dbReference type="EC" id="2.7.13.3"/>
    </reaction>
</comment>
<keyword evidence="7" id="KW-0067">ATP-binding</keyword>
<evidence type="ECO:0000313" key="11">
    <source>
        <dbReference type="EMBL" id="AGZ42656.1"/>
    </source>
</evidence>
<feature type="transmembrane region" description="Helical" evidence="9">
    <location>
        <begin position="40"/>
        <end position="59"/>
    </location>
</feature>
<organism evidence="11 12">
    <name type="scientific">Actinoplanes friuliensis DSM 7358</name>
    <dbReference type="NCBI Taxonomy" id="1246995"/>
    <lineage>
        <taxon>Bacteria</taxon>
        <taxon>Bacillati</taxon>
        <taxon>Actinomycetota</taxon>
        <taxon>Actinomycetes</taxon>
        <taxon>Micromonosporales</taxon>
        <taxon>Micromonosporaceae</taxon>
        <taxon>Actinoplanes</taxon>
    </lineage>
</organism>
<dbReference type="InterPro" id="IPR050482">
    <property type="entry name" value="Sensor_HK_TwoCompSys"/>
</dbReference>
<dbReference type="Gene3D" id="3.30.565.10">
    <property type="entry name" value="Histidine kinase-like ATPase, C-terminal domain"/>
    <property type="match status" value="1"/>
</dbReference>
<keyword evidence="4" id="KW-0808">Transferase</keyword>
<dbReference type="EMBL" id="CP006272">
    <property type="protein sequence ID" value="AGZ42656.1"/>
    <property type="molecule type" value="Genomic_DNA"/>
</dbReference>
<dbReference type="InterPro" id="IPR036890">
    <property type="entry name" value="HATPase_C_sf"/>
</dbReference>
<evidence type="ECO:0000256" key="2">
    <source>
        <dbReference type="ARBA" id="ARBA00012438"/>
    </source>
</evidence>
<keyword evidence="9" id="KW-0472">Membrane</keyword>
<dbReference type="GO" id="GO:0016020">
    <property type="term" value="C:membrane"/>
    <property type="evidence" value="ECO:0007669"/>
    <property type="project" value="InterPro"/>
</dbReference>
<evidence type="ECO:0000313" key="12">
    <source>
        <dbReference type="Proteomes" id="UP000017746"/>
    </source>
</evidence>
<accession>U5W420</accession>
<sequence>MGELAVPRTGGRPSEYRWLLPAGLLDEPDRPPAPRSTRDWVVDVLAFLLGLGFTVLASIDLLNPDPAVLPQWEHNPAWLIWTDLFTGVVLAVALWWRRRWPVHLAVLTMVLGVFTVAGAISGLIVFFTVAVHRRFVVTAVVAAGAMLSTLVFCLIRPELGTSFWESMSWSAVILVIVLLWGMVVRSRRELVVSLRDRAERAESEQQLRVVQARALERTRIAREMHDVLAHRISLLSLHAGALEIRPDAAPAEVAGAAGVIRASAHQALQDLREVIGVLREPAGEDPPERPQPTLRELPALADESRAAGAKVTLDVQVDESGVLPAGTGRTAYRIVQEGLTNARKHAAGTAVRVTIAGAAGAGLTIDIRNPRPVGRSAPAIPGTGTGLIGLTERATLAGGRLVHGPTPDGDFALSAWLPWPAAGDPA</sequence>
<dbReference type="KEGG" id="afs:AFR_21930"/>
<feature type="transmembrane region" description="Helical" evidence="9">
    <location>
        <begin position="79"/>
        <end position="97"/>
    </location>
</feature>
<keyword evidence="3" id="KW-0597">Phosphoprotein</keyword>
<evidence type="ECO:0000256" key="6">
    <source>
        <dbReference type="ARBA" id="ARBA00022777"/>
    </source>
</evidence>
<keyword evidence="5" id="KW-0547">Nucleotide-binding</keyword>
<dbReference type="PATRIC" id="fig|1246995.3.peg.4446"/>
<dbReference type="Pfam" id="PF07730">
    <property type="entry name" value="HisKA_3"/>
    <property type="match status" value="1"/>
</dbReference>
<dbReference type="CDD" id="cd16917">
    <property type="entry name" value="HATPase_UhpB-NarQ-NarX-like"/>
    <property type="match status" value="1"/>
</dbReference>
<protein>
    <recommendedName>
        <fullName evidence="2">histidine kinase</fullName>
        <ecNumber evidence="2">2.7.13.3</ecNumber>
    </recommendedName>
</protein>
<evidence type="ECO:0000256" key="3">
    <source>
        <dbReference type="ARBA" id="ARBA00022553"/>
    </source>
</evidence>
<evidence type="ECO:0000256" key="1">
    <source>
        <dbReference type="ARBA" id="ARBA00000085"/>
    </source>
</evidence>
<dbReference type="eggNOG" id="COG4585">
    <property type="taxonomic scope" value="Bacteria"/>
</dbReference>
<evidence type="ECO:0000256" key="7">
    <source>
        <dbReference type="ARBA" id="ARBA00022840"/>
    </source>
</evidence>
<evidence type="ECO:0000256" key="8">
    <source>
        <dbReference type="ARBA" id="ARBA00023012"/>
    </source>
</evidence>
<feature type="domain" description="Signal transduction histidine kinase subgroup 3 dimerisation and phosphoacceptor" evidence="10">
    <location>
        <begin position="216"/>
        <end position="281"/>
    </location>
</feature>
<evidence type="ECO:0000256" key="5">
    <source>
        <dbReference type="ARBA" id="ARBA00022741"/>
    </source>
</evidence>
<keyword evidence="12" id="KW-1185">Reference proteome</keyword>
<dbReference type="EC" id="2.7.13.3" evidence="2"/>
<dbReference type="PANTHER" id="PTHR24421">
    <property type="entry name" value="NITRATE/NITRITE SENSOR PROTEIN NARX-RELATED"/>
    <property type="match status" value="1"/>
</dbReference>
<evidence type="ECO:0000259" key="10">
    <source>
        <dbReference type="Pfam" id="PF07730"/>
    </source>
</evidence>
<keyword evidence="9" id="KW-1133">Transmembrane helix</keyword>
<evidence type="ECO:0000256" key="9">
    <source>
        <dbReference type="SAM" id="Phobius"/>
    </source>
</evidence>
<dbReference type="Proteomes" id="UP000017746">
    <property type="component" value="Chromosome"/>
</dbReference>
<feature type="transmembrane region" description="Helical" evidence="9">
    <location>
        <begin position="135"/>
        <end position="155"/>
    </location>
</feature>
<keyword evidence="8" id="KW-0902">Two-component regulatory system</keyword>
<dbReference type="AlphaFoldDB" id="U5W420"/>
<feature type="transmembrane region" description="Helical" evidence="9">
    <location>
        <begin position="167"/>
        <end position="184"/>
    </location>
</feature>
<dbReference type="SUPFAM" id="SSF55874">
    <property type="entry name" value="ATPase domain of HSP90 chaperone/DNA topoisomerase II/histidine kinase"/>
    <property type="match status" value="1"/>
</dbReference>
<evidence type="ECO:0000256" key="4">
    <source>
        <dbReference type="ARBA" id="ARBA00022679"/>
    </source>
</evidence>
<proteinExistence type="predicted"/>
<dbReference type="Gene3D" id="1.20.5.1930">
    <property type="match status" value="1"/>
</dbReference>
<reference evidence="11 12" key="1">
    <citation type="journal article" date="2014" name="J. Biotechnol.">
        <title>Complete genome sequence of the actinobacterium Actinoplanes friuliensis HAG 010964, producer of the lipopeptide antibiotic friulimycin.</title>
        <authorList>
            <person name="Ruckert C."/>
            <person name="Szczepanowski R."/>
            <person name="Albersmeier A."/>
            <person name="Goesmann A."/>
            <person name="Fischer N."/>
            <person name="Steinkamper A."/>
            <person name="Puhler A."/>
            <person name="Biener R."/>
            <person name="Schwartz D."/>
            <person name="Kalinowski J."/>
        </authorList>
    </citation>
    <scope>NUCLEOTIDE SEQUENCE [LARGE SCALE GENOMIC DNA]</scope>
    <source>
        <strain evidence="11 12">DSM 7358</strain>
    </source>
</reference>
<name>U5W420_9ACTN</name>
<dbReference type="GO" id="GO:0000155">
    <property type="term" value="F:phosphorelay sensor kinase activity"/>
    <property type="evidence" value="ECO:0007669"/>
    <property type="project" value="InterPro"/>
</dbReference>
<dbReference type="HOGENOM" id="CLU_000445_20_1_11"/>
<feature type="transmembrane region" description="Helical" evidence="9">
    <location>
        <begin position="104"/>
        <end position="129"/>
    </location>
</feature>
<dbReference type="RefSeq" id="WP_023363027.1">
    <property type="nucleotide sequence ID" value="NC_022657.1"/>
</dbReference>
<dbReference type="GO" id="GO:0046983">
    <property type="term" value="F:protein dimerization activity"/>
    <property type="evidence" value="ECO:0007669"/>
    <property type="project" value="InterPro"/>
</dbReference>
<dbReference type="PANTHER" id="PTHR24421:SF10">
    <property type="entry name" value="NITRATE_NITRITE SENSOR PROTEIN NARQ"/>
    <property type="match status" value="1"/>
</dbReference>
<dbReference type="GO" id="GO:0005524">
    <property type="term" value="F:ATP binding"/>
    <property type="evidence" value="ECO:0007669"/>
    <property type="project" value="UniProtKB-KW"/>
</dbReference>
<keyword evidence="9" id="KW-0812">Transmembrane</keyword>
<gene>
    <name evidence="11" type="ORF">AFR_21930</name>
</gene>
<dbReference type="InterPro" id="IPR011712">
    <property type="entry name" value="Sig_transdc_His_kin_sub3_dim/P"/>
</dbReference>
<dbReference type="STRING" id="1246995.AFR_21930"/>
<keyword evidence="6 11" id="KW-0418">Kinase</keyword>